<feature type="transmembrane region" description="Helical" evidence="7">
    <location>
        <begin position="42"/>
        <end position="60"/>
    </location>
</feature>
<keyword evidence="6 7" id="KW-0472">Membrane</keyword>
<evidence type="ECO:0000313" key="10">
    <source>
        <dbReference type="Proteomes" id="UP000186309"/>
    </source>
</evidence>
<feature type="transmembrane region" description="Helical" evidence="7">
    <location>
        <begin position="269"/>
        <end position="292"/>
    </location>
</feature>
<evidence type="ECO:0000313" key="9">
    <source>
        <dbReference type="EMBL" id="APW58780.1"/>
    </source>
</evidence>
<feature type="transmembrane region" description="Helical" evidence="7">
    <location>
        <begin position="324"/>
        <end position="348"/>
    </location>
</feature>
<dbReference type="Gene3D" id="1.20.1250.20">
    <property type="entry name" value="MFS general substrate transporter like domains"/>
    <property type="match status" value="2"/>
</dbReference>
<dbReference type="STRING" id="1387353.BSF38_00184"/>
<dbReference type="Pfam" id="PF03825">
    <property type="entry name" value="Nuc_H_symport"/>
    <property type="match status" value="2"/>
</dbReference>
<dbReference type="PANTHER" id="PTHR23522:SF4">
    <property type="entry name" value="NUCLEOSIDE PERMEASE NUPG-RELATED"/>
    <property type="match status" value="1"/>
</dbReference>
<gene>
    <name evidence="9" type="primary">yegT_1</name>
    <name evidence="9" type="ORF">BSF38_00184</name>
</gene>
<keyword evidence="3" id="KW-1003">Cell membrane</keyword>
<feature type="transmembrane region" description="Helical" evidence="7">
    <location>
        <begin position="360"/>
        <end position="383"/>
    </location>
</feature>
<feature type="transmembrane region" description="Helical" evidence="7">
    <location>
        <begin position="96"/>
        <end position="120"/>
    </location>
</feature>
<evidence type="ECO:0000256" key="6">
    <source>
        <dbReference type="ARBA" id="ARBA00023136"/>
    </source>
</evidence>
<dbReference type="AlphaFoldDB" id="A0A1U7CIK9"/>
<evidence type="ECO:0000256" key="2">
    <source>
        <dbReference type="ARBA" id="ARBA00022448"/>
    </source>
</evidence>
<feature type="transmembrane region" description="Helical" evidence="7">
    <location>
        <begin position="186"/>
        <end position="208"/>
    </location>
</feature>
<feature type="transmembrane region" description="Helical" evidence="7">
    <location>
        <begin position="403"/>
        <end position="425"/>
    </location>
</feature>
<dbReference type="GO" id="GO:0015213">
    <property type="term" value="F:uridine transmembrane transporter activity"/>
    <property type="evidence" value="ECO:0007669"/>
    <property type="project" value="TreeGrafter"/>
</dbReference>
<evidence type="ECO:0000256" key="4">
    <source>
        <dbReference type="ARBA" id="ARBA00022692"/>
    </source>
</evidence>
<dbReference type="InterPro" id="IPR020846">
    <property type="entry name" value="MFS_dom"/>
</dbReference>
<dbReference type="Proteomes" id="UP000186309">
    <property type="component" value="Chromosome"/>
</dbReference>
<feature type="transmembrane region" description="Helical" evidence="7">
    <location>
        <begin position="72"/>
        <end position="90"/>
    </location>
</feature>
<evidence type="ECO:0000256" key="7">
    <source>
        <dbReference type="SAM" id="Phobius"/>
    </source>
</evidence>
<reference evidence="10" key="1">
    <citation type="submission" date="2016-12" db="EMBL/GenBank/DDBJ databases">
        <title>Comparative genomics of four Isosphaeraceae planctomycetes: a common pool of plasmids and glycoside hydrolase genes.</title>
        <authorList>
            <person name="Ivanova A."/>
        </authorList>
    </citation>
    <scope>NUCLEOTIDE SEQUENCE [LARGE SCALE GENOMIC DNA]</scope>
    <source>
        <strain evidence="10">PX4</strain>
    </source>
</reference>
<dbReference type="PANTHER" id="PTHR23522">
    <property type="entry name" value="BLL5896 PROTEIN"/>
    <property type="match status" value="1"/>
</dbReference>
<accession>A0A1U7CIK9</accession>
<dbReference type="GO" id="GO:0015212">
    <property type="term" value="F:cytidine transmembrane transporter activity"/>
    <property type="evidence" value="ECO:0007669"/>
    <property type="project" value="TreeGrafter"/>
</dbReference>
<dbReference type="EMBL" id="CP019082">
    <property type="protein sequence ID" value="APW58780.1"/>
    <property type="molecule type" value="Genomic_DNA"/>
</dbReference>
<dbReference type="InterPro" id="IPR004740">
    <property type="entry name" value="Nuc_H_symport"/>
</dbReference>
<dbReference type="InterPro" id="IPR036259">
    <property type="entry name" value="MFS_trans_sf"/>
</dbReference>
<proteinExistence type="predicted"/>
<feature type="transmembrane region" description="Helical" evidence="7">
    <location>
        <begin position="132"/>
        <end position="152"/>
    </location>
</feature>
<evidence type="ECO:0000259" key="8">
    <source>
        <dbReference type="PROSITE" id="PS50850"/>
    </source>
</evidence>
<keyword evidence="10" id="KW-1185">Reference proteome</keyword>
<feature type="transmembrane region" description="Helical" evidence="7">
    <location>
        <begin position="229"/>
        <end position="249"/>
    </location>
</feature>
<feature type="transmembrane region" description="Helical" evidence="7">
    <location>
        <begin position="7"/>
        <end position="30"/>
    </location>
</feature>
<organism evidence="9 10">
    <name type="scientific">Paludisphaera borealis</name>
    <dbReference type="NCBI Taxonomy" id="1387353"/>
    <lineage>
        <taxon>Bacteria</taxon>
        <taxon>Pseudomonadati</taxon>
        <taxon>Planctomycetota</taxon>
        <taxon>Planctomycetia</taxon>
        <taxon>Isosphaerales</taxon>
        <taxon>Isosphaeraceae</taxon>
        <taxon>Paludisphaera</taxon>
    </lineage>
</organism>
<evidence type="ECO:0000256" key="5">
    <source>
        <dbReference type="ARBA" id="ARBA00022989"/>
    </source>
</evidence>
<keyword evidence="2" id="KW-0813">Transport</keyword>
<dbReference type="KEGG" id="pbor:BSF38_00184"/>
<protein>
    <submittedName>
        <fullName evidence="9">Nucleoside transporter YegT</fullName>
    </submittedName>
</protein>
<dbReference type="SUPFAM" id="SSF103473">
    <property type="entry name" value="MFS general substrate transporter"/>
    <property type="match status" value="1"/>
</dbReference>
<keyword evidence="4 7" id="KW-0812">Transmembrane</keyword>
<evidence type="ECO:0000256" key="1">
    <source>
        <dbReference type="ARBA" id="ARBA00004651"/>
    </source>
</evidence>
<feature type="domain" description="Major facilitator superfamily (MFS) profile" evidence="8">
    <location>
        <begin position="1"/>
        <end position="430"/>
    </location>
</feature>
<comment type="subcellular location">
    <subcellularLocation>
        <location evidence="1">Cell membrane</location>
        <topology evidence="1">Multi-pass membrane protein</topology>
    </subcellularLocation>
</comment>
<evidence type="ECO:0000256" key="3">
    <source>
        <dbReference type="ARBA" id="ARBA00022475"/>
    </source>
</evidence>
<sequence length="433" mass="47973">MTDRRKLCVMFFLEYFIKGAWLPLLGLYMGSRYLNFSGFEQAWVFNAFAVASVTGMFFGGQLADRHVSQEKFLALSHLIGGLAMLGLAYVKTFWPFFGLMLVHCFFYVPTLSVANAIAFAHVDDRRKEFGFVRLWGSVGWVAAAWPLIFIPIDWARVPAMEQAGGFLPWLGTALSTLKSGPAMEGALTGTFLVSGSASLVLAAFSLFLPHTPPSTHKGESFAPFKAIKLLAVPSILVLFIVTFFDSLVHYGYYFWTSRYLQSIGVPENWIAPAMSIGQTMEVVAMAMLGFLIKKLGWRKTLMFGVLSQAVRFGVYAIGDRDLLWPVIAVNVVHGFAYACFFATVYIYVDEHFPSDIRSSAQSLFNLQILGISQFASGFLWGWLGEVFATTTTVGGKVVKVVDYHHLFLVPFGISLVAAILLAVFFHPPEKAAE</sequence>
<keyword evidence="5 7" id="KW-1133">Transmembrane helix</keyword>
<dbReference type="GO" id="GO:0005886">
    <property type="term" value="C:plasma membrane"/>
    <property type="evidence" value="ECO:0007669"/>
    <property type="project" value="UniProtKB-SubCell"/>
</dbReference>
<dbReference type="PROSITE" id="PS50850">
    <property type="entry name" value="MFS"/>
    <property type="match status" value="1"/>
</dbReference>
<name>A0A1U7CIK9_9BACT</name>